<dbReference type="Pfam" id="PF00072">
    <property type="entry name" value="Response_reg"/>
    <property type="match status" value="1"/>
</dbReference>
<feature type="domain" description="Response regulatory" evidence="9">
    <location>
        <begin position="1005"/>
        <end position="1124"/>
    </location>
</feature>
<evidence type="ECO:0000256" key="3">
    <source>
        <dbReference type="ARBA" id="ARBA00022553"/>
    </source>
</evidence>
<evidence type="ECO:0000256" key="7">
    <source>
        <dbReference type="SAM" id="Phobius"/>
    </source>
</evidence>
<reference evidence="10 11" key="1">
    <citation type="journal article" date="2012" name="Science">
        <title>Ecological populations of bacteria act as socially cohesive units of antibiotic production and resistance.</title>
        <authorList>
            <person name="Cordero O.X."/>
            <person name="Wildschutte H."/>
            <person name="Kirkup B."/>
            <person name="Proehl S."/>
            <person name="Ngo L."/>
            <person name="Hussain F."/>
            <person name="Le Roux F."/>
            <person name="Mincer T."/>
            <person name="Polz M.F."/>
        </authorList>
    </citation>
    <scope>NUCLEOTIDE SEQUENCE [LARGE SCALE GENOMIC DNA]</scope>
    <source>
        <strain evidence="10 11">5S-186</strain>
    </source>
</reference>
<evidence type="ECO:0000313" key="10">
    <source>
        <dbReference type="EMBL" id="OEF18924.1"/>
    </source>
</evidence>
<dbReference type="SUPFAM" id="SSF52172">
    <property type="entry name" value="CheY-like"/>
    <property type="match status" value="1"/>
</dbReference>
<feature type="domain" description="Histidine kinase" evidence="8">
    <location>
        <begin position="673"/>
        <end position="889"/>
    </location>
</feature>
<dbReference type="InterPro" id="IPR004358">
    <property type="entry name" value="Sig_transdc_His_kin-like_C"/>
</dbReference>
<dbReference type="Gene3D" id="1.20.120.160">
    <property type="entry name" value="HPT domain"/>
    <property type="match status" value="1"/>
</dbReference>
<dbReference type="InterPro" id="IPR036890">
    <property type="entry name" value="HATPase_C_sf"/>
</dbReference>
<dbReference type="PANTHER" id="PTHR43047">
    <property type="entry name" value="TWO-COMPONENT HISTIDINE PROTEIN KINASE"/>
    <property type="match status" value="1"/>
</dbReference>
<dbReference type="InterPro" id="IPR003594">
    <property type="entry name" value="HATPase_dom"/>
</dbReference>
<dbReference type="EC" id="2.7.13.3" evidence="2"/>
<dbReference type="CDD" id="cd17546">
    <property type="entry name" value="REC_hyHK_CKI1_RcsC-like"/>
    <property type="match status" value="1"/>
</dbReference>
<dbReference type="InterPro" id="IPR005467">
    <property type="entry name" value="His_kinase_dom"/>
</dbReference>
<keyword evidence="7" id="KW-0812">Transmembrane</keyword>
<dbReference type="SUPFAM" id="SSF53850">
    <property type="entry name" value="Periplasmic binding protein-like II"/>
    <property type="match status" value="2"/>
</dbReference>
<feature type="modified residue" description="4-aspartylphosphate" evidence="6">
    <location>
        <position position="1056"/>
    </location>
</feature>
<keyword evidence="4" id="KW-0808">Transferase</keyword>
<dbReference type="CDD" id="cd00082">
    <property type="entry name" value="HisKA"/>
    <property type="match status" value="1"/>
</dbReference>
<evidence type="ECO:0000313" key="11">
    <source>
        <dbReference type="Proteomes" id="UP000095059"/>
    </source>
</evidence>
<sequence>MGKILNFIVILFLPAVAYSHEINLTPIEKVYIKKNPTISIAVLSESWSPYIEKTPVGEYNGIHIDYIKNITSIIGVKVKYNTFDSVDELLKSVAEGESDIAVGFSQTPERDRTFSFSVPFFTGSVAVWYRKTRAAYMPIQSLSWACVSGTIYCERLKEQGIRQIDEKKHFLEAINLVNEGEADAIIANYVTIAEYLNDSNIVKGTTKLPEWLEPESAGVIASKKNKILIDIINKVLNEKEDRAPHTQIESDNIYHQSDLLNLAYRNMNAEEQTIRYSLKEDSYPLFYRNDKGEITGYLFDFIKLIQARTGLKFKYVPSIGKTAWNSLSDGDIDLVPIAYPGENNDSNITLSHPYISITYRSIEKKDYVDANKPTGVLIASNNTKTSLIRSFFSNSTKTYDDVKSLLNDLELGEIRCAYLPSDLIEGVIAKDFTDHFSIGKSPDRIVDISFAVSKNNVLLSEVINGVLATVDHEELTKLKRGYRQFNVIYGYEKSQVYKVLFLFSCAVFLACLVIYFWLNNLKLQVKLKEKDAKQSESDKEWLQSIINELPSIIFIHDDKNRVLLSNCPLFQSDRCRACVFSKGQDEITSLKDNQKIITEDIIIRDTLLIDGCNLRFEQVDRVRKRITDPNTQRVSMLTVIHDITEQKKQESALITANDVAQEAIISRELFLASMSHELRTPIAGITGLLELLAKRVKGSEKKGIVVNISSSMRHLHLLVNDILDFSKLEAQQLSLELRDCHYLRELGDVFRLHNAAAFEKGIRFCVDIEPNPINVIKVDSLRLSQIVNNLLSNAVKFTEKGHVEARVSLNNEVMKVRICDTGLGMNDAQLETVFKPFTQADNSIARKYGGTGLGLNIVNELIYLMKGTFSIKSAEEVGTVIEFSIPIEVISYYDDPFKRLHIECEVDDSALHQWISVWTESEDKLPCIDKKRVKIIDTCQVDTENNDVAVICLNGNNKEKKMCDSDTCSISNDPLFIDELYSGLVSIMTEPLRCEHQALMPLCGTVLIAEDNQINRVLLMKQLEELGVVPVVTNNGKEALDKLRENPEKYDLLITDCHMPILDGFTLARKVRQEIVEFDNKVIIGCTAEDLRTSRLNGKTSGFDHMLFKPYGLSDLHSLLSQYLSCGRQDSKTRVLMPPPSLLNKFIELDDRGLMTIFIKTMKEDMTSLAEMSSQIEIQEMLHRIKGGAGSIGLESLTLLIDEISSDAFYSNKYEKGLEKLMLEMKTIIEDASTWYKEKND</sequence>
<gene>
    <name evidence="10" type="ORF">A1Q5_05340</name>
</gene>
<comment type="catalytic activity">
    <reaction evidence="1">
        <text>ATP + protein L-histidine = ADP + protein N-phospho-L-histidine.</text>
        <dbReference type="EC" id="2.7.13.3"/>
    </reaction>
</comment>
<keyword evidence="3 6" id="KW-0597">Phosphoprotein</keyword>
<keyword evidence="11" id="KW-1185">Reference proteome</keyword>
<keyword evidence="7" id="KW-0472">Membrane</keyword>
<keyword evidence="5" id="KW-0418">Kinase</keyword>
<dbReference type="Pfam" id="PF00497">
    <property type="entry name" value="SBP_bac_3"/>
    <property type="match status" value="2"/>
</dbReference>
<dbReference type="Gene3D" id="3.30.565.10">
    <property type="entry name" value="Histidine kinase-like ATPase, C-terminal domain"/>
    <property type="match status" value="1"/>
</dbReference>
<evidence type="ECO:0000256" key="5">
    <source>
        <dbReference type="ARBA" id="ARBA00022777"/>
    </source>
</evidence>
<dbReference type="Gene3D" id="3.40.190.10">
    <property type="entry name" value="Periplasmic binding protein-like II"/>
    <property type="match status" value="4"/>
</dbReference>
<keyword evidence="7" id="KW-1133">Transmembrane helix</keyword>
<dbReference type="PROSITE" id="PS50110">
    <property type="entry name" value="RESPONSE_REGULATORY"/>
    <property type="match status" value="1"/>
</dbReference>
<comment type="caution">
    <text evidence="10">The sequence shown here is derived from an EMBL/GenBank/DDBJ whole genome shotgun (WGS) entry which is preliminary data.</text>
</comment>
<dbReference type="SUPFAM" id="SSF47384">
    <property type="entry name" value="Homodimeric domain of signal transducing histidine kinase"/>
    <property type="match status" value="1"/>
</dbReference>
<evidence type="ECO:0000259" key="8">
    <source>
        <dbReference type="PROSITE" id="PS50109"/>
    </source>
</evidence>
<dbReference type="CDD" id="cd16922">
    <property type="entry name" value="HATPase_EvgS-ArcB-TorS-like"/>
    <property type="match status" value="1"/>
</dbReference>
<dbReference type="InterPro" id="IPR036641">
    <property type="entry name" value="HPT_dom_sf"/>
</dbReference>
<dbReference type="InterPro" id="IPR011006">
    <property type="entry name" value="CheY-like_superfamily"/>
</dbReference>
<dbReference type="SUPFAM" id="SSF47226">
    <property type="entry name" value="Histidine-containing phosphotransfer domain, HPT domain"/>
    <property type="match status" value="1"/>
</dbReference>
<organism evidence="10 11">
    <name type="scientific">Aliivibrio logei 5S-186</name>
    <dbReference type="NCBI Taxonomy" id="626086"/>
    <lineage>
        <taxon>Bacteria</taxon>
        <taxon>Pseudomonadati</taxon>
        <taxon>Pseudomonadota</taxon>
        <taxon>Gammaproteobacteria</taxon>
        <taxon>Vibrionales</taxon>
        <taxon>Vibrionaceae</taxon>
        <taxon>Aliivibrio</taxon>
    </lineage>
</organism>
<dbReference type="SMART" id="SM00387">
    <property type="entry name" value="HATPase_c"/>
    <property type="match status" value="1"/>
</dbReference>
<dbReference type="PANTHER" id="PTHR43047:SF72">
    <property type="entry name" value="OSMOSENSING HISTIDINE PROTEIN KINASE SLN1"/>
    <property type="match status" value="1"/>
</dbReference>
<accession>A0ABX3AXR6</accession>
<name>A0ABX3AXR6_ALILO</name>
<evidence type="ECO:0000256" key="6">
    <source>
        <dbReference type="PROSITE-ProRule" id="PRU00169"/>
    </source>
</evidence>
<dbReference type="PROSITE" id="PS50109">
    <property type="entry name" value="HIS_KIN"/>
    <property type="match status" value="1"/>
</dbReference>
<dbReference type="SUPFAM" id="SSF55874">
    <property type="entry name" value="ATPase domain of HSP90 chaperone/DNA topoisomerase II/histidine kinase"/>
    <property type="match status" value="1"/>
</dbReference>
<evidence type="ECO:0000256" key="1">
    <source>
        <dbReference type="ARBA" id="ARBA00000085"/>
    </source>
</evidence>
<dbReference type="InterPro" id="IPR001638">
    <property type="entry name" value="Solute-binding_3/MltF_N"/>
</dbReference>
<feature type="transmembrane region" description="Helical" evidence="7">
    <location>
        <begin position="499"/>
        <end position="518"/>
    </location>
</feature>
<evidence type="ECO:0000256" key="4">
    <source>
        <dbReference type="ARBA" id="ARBA00022679"/>
    </source>
</evidence>
<dbReference type="SMART" id="SM00388">
    <property type="entry name" value="HisKA"/>
    <property type="match status" value="1"/>
</dbReference>
<protein>
    <recommendedName>
        <fullName evidence="2">histidine kinase</fullName>
        <ecNumber evidence="2">2.7.13.3</ecNumber>
    </recommendedName>
</protein>
<dbReference type="PRINTS" id="PR00344">
    <property type="entry name" value="BCTRLSENSOR"/>
</dbReference>
<dbReference type="InterPro" id="IPR001789">
    <property type="entry name" value="Sig_transdc_resp-reg_receiver"/>
</dbReference>
<dbReference type="RefSeq" id="WP_017023361.1">
    <property type="nucleotide sequence ID" value="NZ_AJYJ02000058.1"/>
</dbReference>
<dbReference type="Pfam" id="PF00512">
    <property type="entry name" value="HisKA"/>
    <property type="match status" value="1"/>
</dbReference>
<dbReference type="Gene3D" id="3.40.50.2300">
    <property type="match status" value="1"/>
</dbReference>
<dbReference type="EMBL" id="AJYJ02000058">
    <property type="protein sequence ID" value="OEF18924.1"/>
    <property type="molecule type" value="Genomic_DNA"/>
</dbReference>
<dbReference type="InterPro" id="IPR003661">
    <property type="entry name" value="HisK_dim/P_dom"/>
</dbReference>
<proteinExistence type="predicted"/>
<dbReference type="Pfam" id="PF02518">
    <property type="entry name" value="HATPase_c"/>
    <property type="match status" value="1"/>
</dbReference>
<dbReference type="InterPro" id="IPR036097">
    <property type="entry name" value="HisK_dim/P_sf"/>
</dbReference>
<evidence type="ECO:0000259" key="9">
    <source>
        <dbReference type="PROSITE" id="PS50110"/>
    </source>
</evidence>
<dbReference type="SMART" id="SM00062">
    <property type="entry name" value="PBPb"/>
    <property type="match status" value="2"/>
</dbReference>
<dbReference type="Proteomes" id="UP000095059">
    <property type="component" value="Unassembled WGS sequence"/>
</dbReference>
<evidence type="ECO:0000256" key="2">
    <source>
        <dbReference type="ARBA" id="ARBA00012438"/>
    </source>
</evidence>
<dbReference type="SMART" id="SM00448">
    <property type="entry name" value="REC"/>
    <property type="match status" value="1"/>
</dbReference>
<dbReference type="Gene3D" id="1.10.287.130">
    <property type="match status" value="1"/>
</dbReference>